<evidence type="ECO:0000313" key="1">
    <source>
        <dbReference type="EMBL" id="CAB5105331.1"/>
    </source>
</evidence>
<dbReference type="EMBL" id="CAFBRU010000011">
    <property type="protein sequence ID" value="CAB5105331.1"/>
    <property type="molecule type" value="Genomic_DNA"/>
</dbReference>
<sequence length="40" mass="4260">MIAVDGDLVNETKVTIAIPIKWPINGINPQTNTTIANGPE</sequence>
<gene>
    <name evidence="1" type="ORF">UFOPK4420_00187</name>
</gene>
<accession>A0A6J7VQX1</accession>
<reference evidence="1" key="1">
    <citation type="submission" date="2020-05" db="EMBL/GenBank/DDBJ databases">
        <authorList>
            <person name="Chiriac C."/>
            <person name="Salcher M."/>
            <person name="Ghai R."/>
            <person name="Kavagutti S V."/>
        </authorList>
    </citation>
    <scope>NUCLEOTIDE SEQUENCE</scope>
</reference>
<name>A0A6J7VQX1_9ZZZZ</name>
<protein>
    <submittedName>
        <fullName evidence="1">Unannotated protein</fullName>
    </submittedName>
</protein>
<dbReference type="AlphaFoldDB" id="A0A6J7VQX1"/>
<organism evidence="1">
    <name type="scientific">freshwater metagenome</name>
    <dbReference type="NCBI Taxonomy" id="449393"/>
    <lineage>
        <taxon>unclassified sequences</taxon>
        <taxon>metagenomes</taxon>
        <taxon>ecological metagenomes</taxon>
    </lineage>
</organism>
<proteinExistence type="predicted"/>